<dbReference type="AlphaFoldDB" id="A0A934UU55"/>
<feature type="region of interest" description="Disordered" evidence="2">
    <location>
        <begin position="127"/>
        <end position="322"/>
    </location>
</feature>
<dbReference type="InterPro" id="IPR013538">
    <property type="entry name" value="ASHA1/2-like_C"/>
</dbReference>
<evidence type="ECO:0000259" key="3">
    <source>
        <dbReference type="Pfam" id="PF08327"/>
    </source>
</evidence>
<dbReference type="Proteomes" id="UP000608530">
    <property type="component" value="Unassembled WGS sequence"/>
</dbReference>
<accession>A0A934UU55</accession>
<reference evidence="4" key="1">
    <citation type="submission" date="2020-12" db="EMBL/GenBank/DDBJ databases">
        <title>Leucobacter sp. CAS1, isolated from Chromium sludge.</title>
        <authorList>
            <person name="Xu Z."/>
        </authorList>
    </citation>
    <scope>NUCLEOTIDE SEQUENCE</scope>
    <source>
        <strain evidence="4">CSA1</strain>
    </source>
</reference>
<feature type="compositionally biased region" description="Low complexity" evidence="2">
    <location>
        <begin position="266"/>
        <end position="296"/>
    </location>
</feature>
<comment type="caution">
    <text evidence="4">The sequence shown here is derived from an EMBL/GenBank/DDBJ whole genome shotgun (WGS) entry which is preliminary data.</text>
</comment>
<evidence type="ECO:0000313" key="5">
    <source>
        <dbReference type="Proteomes" id="UP000608530"/>
    </source>
</evidence>
<organism evidence="4 5">
    <name type="scientific">Leucobacter chromiisoli</name>
    <dbReference type="NCBI Taxonomy" id="2796471"/>
    <lineage>
        <taxon>Bacteria</taxon>
        <taxon>Bacillati</taxon>
        <taxon>Actinomycetota</taxon>
        <taxon>Actinomycetes</taxon>
        <taxon>Micrococcales</taxon>
        <taxon>Microbacteriaceae</taxon>
        <taxon>Leucobacter</taxon>
    </lineage>
</organism>
<feature type="compositionally biased region" description="Basic and acidic residues" evidence="2">
    <location>
        <begin position="311"/>
        <end position="322"/>
    </location>
</feature>
<feature type="compositionally biased region" description="Polar residues" evidence="2">
    <location>
        <begin position="237"/>
        <end position="247"/>
    </location>
</feature>
<dbReference type="CDD" id="cd07814">
    <property type="entry name" value="SRPBCC_CalC_Aha1-like"/>
    <property type="match status" value="1"/>
</dbReference>
<evidence type="ECO:0000313" key="4">
    <source>
        <dbReference type="EMBL" id="MBK0417828.1"/>
    </source>
</evidence>
<dbReference type="Pfam" id="PF08327">
    <property type="entry name" value="AHSA1"/>
    <property type="match status" value="1"/>
</dbReference>
<dbReference type="RefSeq" id="WP_200113326.1">
    <property type="nucleotide sequence ID" value="NZ_JAEHOH010000001.1"/>
</dbReference>
<dbReference type="SUPFAM" id="SSF55961">
    <property type="entry name" value="Bet v1-like"/>
    <property type="match status" value="1"/>
</dbReference>
<evidence type="ECO:0000256" key="1">
    <source>
        <dbReference type="ARBA" id="ARBA00006817"/>
    </source>
</evidence>
<feature type="compositionally biased region" description="Low complexity" evidence="2">
    <location>
        <begin position="175"/>
        <end position="198"/>
    </location>
</feature>
<feature type="domain" description="Activator of Hsp90 ATPase homologue 1/2-like C-terminal" evidence="3">
    <location>
        <begin position="3"/>
        <end position="128"/>
    </location>
</feature>
<comment type="similarity">
    <text evidence="1">Belongs to the AHA1 family.</text>
</comment>
<keyword evidence="5" id="KW-1185">Reference proteome</keyword>
<protein>
    <submittedName>
        <fullName evidence="4">SRPBCC domain-containing protein</fullName>
    </submittedName>
</protein>
<gene>
    <name evidence="4" type="ORF">JD276_02105</name>
</gene>
<name>A0A934UU55_9MICO</name>
<dbReference type="Gene3D" id="3.30.530.20">
    <property type="match status" value="1"/>
</dbReference>
<dbReference type="EMBL" id="JAEHOH010000001">
    <property type="protein sequence ID" value="MBK0417828.1"/>
    <property type="molecule type" value="Genomic_DNA"/>
</dbReference>
<feature type="compositionally biased region" description="Acidic residues" evidence="2">
    <location>
        <begin position="163"/>
        <end position="174"/>
    </location>
</feature>
<dbReference type="InterPro" id="IPR023393">
    <property type="entry name" value="START-like_dom_sf"/>
</dbReference>
<evidence type="ECO:0000256" key="2">
    <source>
        <dbReference type="SAM" id="MobiDB-lite"/>
    </source>
</evidence>
<sequence length="322" mass="32681">MAATRSSVWSLIVDAERREAWWPELELEPRLGGSVAERWSEGEGPDRVARDASGEVDVFVDGHAIGFRWSEAGDERPTAVLITLRSLEEGTAVVVTETGFDALPGASARAAASAEGWQVLMQDLETAAEAASGQQEDPEPREDRGSEAVAEESAGVGPSVEEPAAEEPSVEDPAEGPGAEELAPEGPGAEELAPEGPGTEVPEAEERSADVPDAMESSTEAPAAGESTEPAVEPGESTESGTVSDGTPPTPADAVDPEEARPTVEAGSEGSASDSGGSAGSASDAGGSAGSATDAGDGLDGDAWDELGFDDLIRGSGDDRGR</sequence>
<feature type="compositionally biased region" description="Acidic residues" evidence="2">
    <location>
        <begin position="297"/>
        <end position="309"/>
    </location>
</feature>
<proteinExistence type="inferred from homology"/>